<name>A0A381QPV7_9ZZZZ</name>
<sequence length="28" mass="3046">MDPVGVGEGWPPDLLSGHQAPYDYSQDD</sequence>
<organism evidence="2">
    <name type="scientific">marine metagenome</name>
    <dbReference type="NCBI Taxonomy" id="408172"/>
    <lineage>
        <taxon>unclassified sequences</taxon>
        <taxon>metagenomes</taxon>
        <taxon>ecological metagenomes</taxon>
    </lineage>
</organism>
<protein>
    <submittedName>
        <fullName evidence="2">Uncharacterized protein</fullName>
    </submittedName>
</protein>
<evidence type="ECO:0000313" key="2">
    <source>
        <dbReference type="EMBL" id="SUZ81381.1"/>
    </source>
</evidence>
<dbReference type="EMBL" id="UINC01001466">
    <property type="protein sequence ID" value="SUZ81381.1"/>
    <property type="molecule type" value="Genomic_DNA"/>
</dbReference>
<accession>A0A381QPV7</accession>
<dbReference type="AlphaFoldDB" id="A0A381QPV7"/>
<proteinExistence type="predicted"/>
<evidence type="ECO:0000256" key="1">
    <source>
        <dbReference type="SAM" id="MobiDB-lite"/>
    </source>
</evidence>
<reference evidence="2" key="1">
    <citation type="submission" date="2018-05" db="EMBL/GenBank/DDBJ databases">
        <authorList>
            <person name="Lanie J.A."/>
            <person name="Ng W.-L."/>
            <person name="Kazmierczak K.M."/>
            <person name="Andrzejewski T.M."/>
            <person name="Davidsen T.M."/>
            <person name="Wayne K.J."/>
            <person name="Tettelin H."/>
            <person name="Glass J.I."/>
            <person name="Rusch D."/>
            <person name="Podicherti R."/>
            <person name="Tsui H.-C.T."/>
            <person name="Winkler M.E."/>
        </authorList>
    </citation>
    <scope>NUCLEOTIDE SEQUENCE</scope>
</reference>
<feature type="region of interest" description="Disordered" evidence="1">
    <location>
        <begin position="1"/>
        <end position="28"/>
    </location>
</feature>
<gene>
    <name evidence="2" type="ORF">METZ01_LOCUS34235</name>
</gene>